<dbReference type="EC" id="4.1.99.1" evidence="5"/>
<dbReference type="AlphaFoldDB" id="A0A840N8A4"/>
<name>A0A840N8A4_9PSEU</name>
<dbReference type="Proteomes" id="UP000580474">
    <property type="component" value="Unassembled WGS sequence"/>
</dbReference>
<evidence type="ECO:0000256" key="2">
    <source>
        <dbReference type="ARBA" id="ARBA00009721"/>
    </source>
</evidence>
<dbReference type="PANTHER" id="PTHR32325">
    <property type="entry name" value="BETA-ELIMINATING LYASE-LIKE PROTEIN-RELATED"/>
    <property type="match status" value="1"/>
</dbReference>
<dbReference type="Pfam" id="PF01212">
    <property type="entry name" value="Beta_elim_lyase"/>
    <property type="match status" value="1"/>
</dbReference>
<dbReference type="SUPFAM" id="SSF53383">
    <property type="entry name" value="PLP-dependent transferases"/>
    <property type="match status" value="1"/>
</dbReference>
<evidence type="ECO:0000256" key="3">
    <source>
        <dbReference type="ARBA" id="ARBA00022898"/>
    </source>
</evidence>
<dbReference type="InterPro" id="IPR001597">
    <property type="entry name" value="ArAA_b-elim_lyase/Thr_aldolase"/>
</dbReference>
<dbReference type="Gene3D" id="3.40.640.10">
    <property type="entry name" value="Type I PLP-dependent aspartate aminotransferase-like (Major domain)"/>
    <property type="match status" value="1"/>
</dbReference>
<evidence type="ECO:0000313" key="5">
    <source>
        <dbReference type="EMBL" id="MBB5068376.1"/>
    </source>
</evidence>
<comment type="similarity">
    <text evidence="2">Belongs to the beta-eliminating lyase family.</text>
</comment>
<dbReference type="InterPro" id="IPR015422">
    <property type="entry name" value="PyrdxlP-dep_Trfase_small"/>
</dbReference>
<keyword evidence="6" id="KW-1185">Reference proteome</keyword>
<reference evidence="5 6" key="1">
    <citation type="submission" date="2020-08" db="EMBL/GenBank/DDBJ databases">
        <title>Sequencing the genomes of 1000 actinobacteria strains.</title>
        <authorList>
            <person name="Klenk H.-P."/>
        </authorList>
    </citation>
    <scope>NUCLEOTIDE SEQUENCE [LARGE SCALE GENOMIC DNA]</scope>
    <source>
        <strain evidence="5 6">DSM 45582</strain>
    </source>
</reference>
<accession>A0A840N8A4</accession>
<dbReference type="EMBL" id="JACHIV010000001">
    <property type="protein sequence ID" value="MBB5068376.1"/>
    <property type="molecule type" value="Genomic_DNA"/>
</dbReference>
<evidence type="ECO:0000259" key="4">
    <source>
        <dbReference type="Pfam" id="PF01212"/>
    </source>
</evidence>
<dbReference type="GO" id="GO:0009034">
    <property type="term" value="F:tryptophanase activity"/>
    <property type="evidence" value="ECO:0007669"/>
    <property type="project" value="UniProtKB-EC"/>
</dbReference>
<organism evidence="5 6">
    <name type="scientific">Saccharopolyspora gloriosae</name>
    <dbReference type="NCBI Taxonomy" id="455344"/>
    <lineage>
        <taxon>Bacteria</taxon>
        <taxon>Bacillati</taxon>
        <taxon>Actinomycetota</taxon>
        <taxon>Actinomycetes</taxon>
        <taxon>Pseudonocardiales</taxon>
        <taxon>Pseudonocardiaceae</taxon>
        <taxon>Saccharopolyspora</taxon>
    </lineage>
</organism>
<gene>
    <name evidence="5" type="ORF">BJ969_001464</name>
</gene>
<keyword evidence="3" id="KW-0663">Pyridoxal phosphate</keyword>
<dbReference type="NCBIfam" id="NF009709">
    <property type="entry name" value="PRK13238.1"/>
    <property type="match status" value="1"/>
</dbReference>
<dbReference type="RefSeq" id="WP_184478071.1">
    <property type="nucleotide sequence ID" value="NZ_JACHIV010000001.1"/>
</dbReference>
<dbReference type="InterPro" id="IPR015421">
    <property type="entry name" value="PyrdxlP-dep_Trfase_major"/>
</dbReference>
<comment type="caution">
    <text evidence="5">The sequence shown here is derived from an EMBL/GenBank/DDBJ whole genome shotgun (WGS) entry which is preliminary data.</text>
</comment>
<evidence type="ECO:0000256" key="1">
    <source>
        <dbReference type="ARBA" id="ARBA00001933"/>
    </source>
</evidence>
<evidence type="ECO:0000313" key="6">
    <source>
        <dbReference type="Proteomes" id="UP000580474"/>
    </source>
</evidence>
<comment type="cofactor">
    <cofactor evidence="1">
        <name>pyridoxal 5'-phosphate</name>
        <dbReference type="ChEBI" id="CHEBI:597326"/>
    </cofactor>
</comment>
<dbReference type="Gene3D" id="3.90.1150.10">
    <property type="entry name" value="Aspartate Aminotransferase, domain 1"/>
    <property type="match status" value="1"/>
</dbReference>
<keyword evidence="5" id="KW-0456">Lyase</keyword>
<proteinExistence type="inferred from homology"/>
<dbReference type="PANTHER" id="PTHR32325:SF4">
    <property type="entry name" value="TRYPTOPHANASE"/>
    <property type="match status" value="1"/>
</dbReference>
<sequence>MLDFPTTLSAVVKPAPALSREEREREIERAGYNPFKIDARTVSVDFLSDSGTGALSTAQRAAAEQADESYACSSSWYRFEESVRDLVPYRHVFPVHQGRAAERVLFSSLLSPGQISISNTHFDTTRANVEIAGGRALDLPCPASSDLDSEFPFKGDIDLGALERTLSGPEGSKVGIVLMTITNNGLGGQPVSLANMTSAAEIARRHGVPFWLDAARFAENAWLITRREPGYSHWDPRDVARREFALADGCMISLKKDGLGHAGGLLAMRDDALAERCKALVIAGEGFVTYGGISGRDLEVVAQGLREVTDPQHLAGRESAAALLAELSHQAGVSTVRPSGMHAIYLNAGRLLTHLTPAEFPGHALACELYRRGGIRAAELGSLYLGELDDDLRLREPAPFELIRLAIPRRSYDETHLRFVGSVLDDIAKEPEQVPGYRLTEAPPLLRHFDCRLTPLPN</sequence>
<dbReference type="InterPro" id="IPR015424">
    <property type="entry name" value="PyrdxlP-dep_Trfase"/>
</dbReference>
<feature type="domain" description="Aromatic amino acid beta-eliminating lyase/threonine aldolase" evidence="4">
    <location>
        <begin position="45"/>
        <end position="420"/>
    </location>
</feature>
<protein>
    <submittedName>
        <fullName evidence="5">Tryptophanase</fullName>
        <ecNumber evidence="5">4.1.99.1</ecNumber>
    </submittedName>
</protein>